<evidence type="ECO:0000313" key="2">
    <source>
        <dbReference type="WBParaSite" id="L893_g2199.t1"/>
    </source>
</evidence>
<dbReference type="AlphaFoldDB" id="A0A1I7Z1J9"/>
<sequence>MMPPPDPDVDFKPFKASAQYSQGNIGNLSDLVISDQISSVPTEPKPDWDKNIFAGFADRSEIPEHSTGEFTNEGFQA</sequence>
<reference evidence="2" key="1">
    <citation type="submission" date="2016-11" db="UniProtKB">
        <authorList>
            <consortium name="WormBaseParasite"/>
        </authorList>
    </citation>
    <scope>IDENTIFICATION</scope>
</reference>
<proteinExistence type="predicted"/>
<protein>
    <submittedName>
        <fullName evidence="2">AGC-kinase C-terminal domain-containing protein</fullName>
    </submittedName>
</protein>
<name>A0A1I7Z1J9_9BILA</name>
<organism evidence="1 2">
    <name type="scientific">Steinernema glaseri</name>
    <dbReference type="NCBI Taxonomy" id="37863"/>
    <lineage>
        <taxon>Eukaryota</taxon>
        <taxon>Metazoa</taxon>
        <taxon>Ecdysozoa</taxon>
        <taxon>Nematoda</taxon>
        <taxon>Chromadorea</taxon>
        <taxon>Rhabditida</taxon>
        <taxon>Tylenchina</taxon>
        <taxon>Panagrolaimomorpha</taxon>
        <taxon>Strongyloidoidea</taxon>
        <taxon>Steinernematidae</taxon>
        <taxon>Steinernema</taxon>
    </lineage>
</organism>
<accession>A0A1I7Z1J9</accession>
<dbReference type="WBParaSite" id="L893_g2199.t1">
    <property type="protein sequence ID" value="L893_g2199.t1"/>
    <property type="gene ID" value="L893_g2199"/>
</dbReference>
<evidence type="ECO:0000313" key="1">
    <source>
        <dbReference type="Proteomes" id="UP000095287"/>
    </source>
</evidence>
<dbReference type="Proteomes" id="UP000095287">
    <property type="component" value="Unplaced"/>
</dbReference>
<keyword evidence="1" id="KW-1185">Reference proteome</keyword>